<protein>
    <submittedName>
        <fullName evidence="3">DUF2291 family protein</fullName>
    </submittedName>
</protein>
<gene>
    <name evidence="3" type="ORF">N8K70_13505</name>
</gene>
<dbReference type="EMBL" id="CP118157">
    <property type="protein sequence ID" value="WOF22395.1"/>
    <property type="molecule type" value="Genomic_DNA"/>
</dbReference>
<organism evidence="3 4">
    <name type="scientific">Microbacterium betulae</name>
    <dbReference type="NCBI Taxonomy" id="2981139"/>
    <lineage>
        <taxon>Bacteria</taxon>
        <taxon>Bacillati</taxon>
        <taxon>Actinomycetota</taxon>
        <taxon>Actinomycetes</taxon>
        <taxon>Micrococcales</taxon>
        <taxon>Microbacteriaceae</taxon>
        <taxon>Microbacterium</taxon>
    </lineage>
</organism>
<dbReference type="InterPro" id="IPR036215">
    <property type="entry name" value="TM0957-like_sf"/>
</dbReference>
<keyword evidence="4" id="KW-1185">Reference proteome</keyword>
<name>A0AA97I6F2_9MICO</name>
<feature type="transmembrane region" description="Helical" evidence="2">
    <location>
        <begin position="26"/>
        <end position="46"/>
    </location>
</feature>
<keyword evidence="2" id="KW-0472">Membrane</keyword>
<evidence type="ECO:0000256" key="1">
    <source>
        <dbReference type="SAM" id="MobiDB-lite"/>
    </source>
</evidence>
<accession>A0AA97I6F2</accession>
<reference evidence="3 4" key="1">
    <citation type="submission" date="2023-02" db="EMBL/GenBank/DDBJ databases">
        <title>Microbacterium betulae sp. nov., isolated from birch wood.</title>
        <authorList>
            <person name="Pasciak M."/>
            <person name="Pawlik K.J."/>
            <person name="Martynowski D."/>
            <person name="Laczmanski L."/>
            <person name="Ciekot J."/>
            <person name="Szponar B."/>
            <person name="Wojcik-Fatla A."/>
            <person name="Mackiewicz B."/>
            <person name="Farian E."/>
            <person name="Cholewa G."/>
            <person name="Cholewa A."/>
            <person name="Dutkiewicz J."/>
        </authorList>
    </citation>
    <scope>NUCLEOTIDE SEQUENCE [LARGE SCALE GENOMIC DNA]</scope>
    <source>
        <strain evidence="3 4">AB</strain>
    </source>
</reference>
<dbReference type="RefSeq" id="WP_317138867.1">
    <property type="nucleotide sequence ID" value="NZ_CP118157.1"/>
</dbReference>
<evidence type="ECO:0000256" key="2">
    <source>
        <dbReference type="SAM" id="Phobius"/>
    </source>
</evidence>
<dbReference type="Proteomes" id="UP001305498">
    <property type="component" value="Chromosome"/>
</dbReference>
<feature type="compositionally biased region" description="Polar residues" evidence="1">
    <location>
        <begin position="1"/>
        <end position="12"/>
    </location>
</feature>
<evidence type="ECO:0000313" key="4">
    <source>
        <dbReference type="Proteomes" id="UP001305498"/>
    </source>
</evidence>
<keyword evidence="2" id="KW-0812">Transmembrane</keyword>
<proteinExistence type="predicted"/>
<keyword evidence="2" id="KW-1133">Transmembrane helix</keyword>
<dbReference type="PIRSF" id="PIRSF033535">
    <property type="entry name" value="UCP033535_plp"/>
    <property type="match status" value="1"/>
</dbReference>
<dbReference type="Gene3D" id="2.40.50.420">
    <property type="entry name" value="Envelope glycoprotein gp160, DUF2291, alpha/beta domain"/>
    <property type="match status" value="1"/>
</dbReference>
<sequence length="224" mass="23222">MSAQTTTAQPETRGSRTRLSKTARRGIRIGVVVLVVLGVVLGTRVVPADDPLVQGTEEFDPTTFGADEFPAVQEGVVEQAVDATVLAEAIAADPDAAAEEYAVASSGGPVYSTTFTGVVGEGQSGIYEVAVDGLPEDLLIRVQTGPAINGTELRDATGDIQFGEFVNQIDYQDAAAALNEELKTQVLSDVDTDGLAGATVTVTGAFTLVNPAAWLVTPVTLEVQ</sequence>
<dbReference type="SUPFAM" id="SSF141318">
    <property type="entry name" value="TM0957-like"/>
    <property type="match status" value="1"/>
</dbReference>
<dbReference type="InterPro" id="IPR014582">
    <property type="entry name" value="UCP033535_lipo"/>
</dbReference>
<dbReference type="KEGG" id="mbet:N8K70_13505"/>
<dbReference type="AlphaFoldDB" id="A0AA97I6F2"/>
<dbReference type="Pfam" id="PF10054">
    <property type="entry name" value="DUF2291"/>
    <property type="match status" value="1"/>
</dbReference>
<evidence type="ECO:0000313" key="3">
    <source>
        <dbReference type="EMBL" id="WOF22395.1"/>
    </source>
</evidence>
<feature type="region of interest" description="Disordered" evidence="1">
    <location>
        <begin position="1"/>
        <end position="20"/>
    </location>
</feature>
<dbReference type="Gene3D" id="1.10.10.1260">
    <property type="entry name" value="Envelope glycoprotein gp160, DUF2291, helical domain"/>
    <property type="match status" value="1"/>
</dbReference>